<sequence>MAKITHLFAIKAITVSLLVSGSLEAKVSEQEVQALGTRLTPIGAEMAGNAEGSIPAWTGGLSQAQGNYQQGYAHPFAEETPLFVIDANNYQQYKDKLSAGQIALFKTYPDTFKMPIYPSHRTSAYPQAVYDVVKANATQAELVDGGNGVTGFQQYFPFPIPKSGVELVWNHATRYRGEGAQREIMQVIPLANGEYTPVEMQEKFKFVADVQDNTLFYFMQSVTAPARLSGTVLLVQETMNQVKEPRRAWIYNAGQRRVRRAPQVAYDGPGTAADGQRTSDNLDLYNGAPDRYQWTLVGKRELYIPYNAYQLLQKDLTVADVVHPGHLNPQHTRYELHRVWEVEGQVHTGMRHIYAKRVMYFDEDTYQLALVDHYDSRGQLWRVAEGHSVYFHDVKIPWYAAETLYDLVNGRYLVTGLSVDSQGYDFGFQSDKNDYTPSALRRAGSR</sequence>
<keyword evidence="2" id="KW-1185">Reference proteome</keyword>
<dbReference type="InterPro" id="IPR010752">
    <property type="entry name" value="DUF1329"/>
</dbReference>
<evidence type="ECO:0000313" key="2">
    <source>
        <dbReference type="Proteomes" id="UP000242999"/>
    </source>
</evidence>
<evidence type="ECO:0000313" key="1">
    <source>
        <dbReference type="EMBL" id="SEI67142.1"/>
    </source>
</evidence>
<evidence type="ECO:0008006" key="3">
    <source>
        <dbReference type="Google" id="ProtNLM"/>
    </source>
</evidence>
<organism evidence="1 2">
    <name type="scientific">Allopseudospirillum japonicum</name>
    <dbReference type="NCBI Taxonomy" id="64971"/>
    <lineage>
        <taxon>Bacteria</taxon>
        <taxon>Pseudomonadati</taxon>
        <taxon>Pseudomonadota</taxon>
        <taxon>Gammaproteobacteria</taxon>
        <taxon>Oceanospirillales</taxon>
        <taxon>Oceanospirillaceae</taxon>
        <taxon>Allopseudospirillum</taxon>
    </lineage>
</organism>
<dbReference type="RefSeq" id="WP_093309632.1">
    <property type="nucleotide sequence ID" value="NZ_FNYH01000007.1"/>
</dbReference>
<name>A0A1H6SU77_9GAMM</name>
<protein>
    <recommendedName>
        <fullName evidence="3">Outer membrane lipoprotein-sorting protein</fullName>
    </recommendedName>
</protein>
<dbReference type="Gene3D" id="2.50.20.10">
    <property type="entry name" value="Lipoprotein localisation LolA/LolB/LppX"/>
    <property type="match status" value="1"/>
</dbReference>
<dbReference type="Proteomes" id="UP000242999">
    <property type="component" value="Unassembled WGS sequence"/>
</dbReference>
<dbReference type="Pfam" id="PF07044">
    <property type="entry name" value="DUF1329"/>
    <property type="match status" value="1"/>
</dbReference>
<gene>
    <name evidence="1" type="ORF">SAMN05421831_10733</name>
</gene>
<dbReference type="EMBL" id="FNYH01000007">
    <property type="protein sequence ID" value="SEI67142.1"/>
    <property type="molecule type" value="Genomic_DNA"/>
</dbReference>
<proteinExistence type="predicted"/>
<dbReference type="CDD" id="cd16329">
    <property type="entry name" value="LolA_like"/>
    <property type="match status" value="1"/>
</dbReference>
<reference evidence="2" key="1">
    <citation type="submission" date="2016-10" db="EMBL/GenBank/DDBJ databases">
        <authorList>
            <person name="Varghese N."/>
            <person name="Submissions S."/>
        </authorList>
    </citation>
    <scope>NUCLEOTIDE SEQUENCE [LARGE SCALE GENOMIC DNA]</scope>
    <source>
        <strain evidence="2">DSM 7165</strain>
    </source>
</reference>
<dbReference type="AlphaFoldDB" id="A0A1H6SU77"/>
<dbReference type="OrthoDB" id="178023at2"/>
<accession>A0A1H6SU77</accession>
<dbReference type="STRING" id="64971.SAMN05421831_10733"/>